<keyword evidence="1" id="KW-1133">Transmembrane helix</keyword>
<dbReference type="EMBL" id="GFTR01000937">
    <property type="protein sequence ID" value="JAW15489.1"/>
    <property type="molecule type" value="Transcribed_RNA"/>
</dbReference>
<protein>
    <submittedName>
        <fullName evidence="2">Putative secreted protein</fullName>
    </submittedName>
</protein>
<organism evidence="2">
    <name type="scientific">Panstrongylus lignarius</name>
    <dbReference type="NCBI Taxonomy" id="156445"/>
    <lineage>
        <taxon>Eukaryota</taxon>
        <taxon>Metazoa</taxon>
        <taxon>Ecdysozoa</taxon>
        <taxon>Arthropoda</taxon>
        <taxon>Hexapoda</taxon>
        <taxon>Insecta</taxon>
        <taxon>Pterygota</taxon>
        <taxon>Neoptera</taxon>
        <taxon>Paraneoptera</taxon>
        <taxon>Hemiptera</taxon>
        <taxon>Heteroptera</taxon>
        <taxon>Panheteroptera</taxon>
        <taxon>Cimicomorpha</taxon>
        <taxon>Reduviidae</taxon>
        <taxon>Triatominae</taxon>
        <taxon>Panstrongylus</taxon>
    </lineage>
</organism>
<sequence>MYLCLCKSLLSLLVCTFIELVGSFVNLMYVLVSVRRLCIFEIYSALFITTVCLVLSEDRIRISGLSLRNFFEVLILSRIGSL</sequence>
<keyword evidence="1" id="KW-0472">Membrane</keyword>
<reference evidence="2" key="1">
    <citation type="journal article" date="2018" name="PLoS Negl. Trop. Dis.">
        <title>An insight into the salivary gland and fat body transcriptome of Panstrongylus lignarius (Hemiptera: Heteroptera), the main vector of Chagas disease in Peru.</title>
        <authorList>
            <person name="Nevoa J.C."/>
            <person name="Mendes M.T."/>
            <person name="da Silva M.V."/>
            <person name="Soares S.C."/>
            <person name="Oliveira C.J.F."/>
            <person name="Ribeiro J.M.C."/>
        </authorList>
    </citation>
    <scope>NUCLEOTIDE SEQUENCE</scope>
</reference>
<proteinExistence type="predicted"/>
<keyword evidence="1" id="KW-0812">Transmembrane</keyword>
<name>A0A224Y4T3_9HEMI</name>
<evidence type="ECO:0000256" key="1">
    <source>
        <dbReference type="SAM" id="Phobius"/>
    </source>
</evidence>
<dbReference type="AlphaFoldDB" id="A0A224Y4T3"/>
<feature type="transmembrane region" description="Helical" evidence="1">
    <location>
        <begin position="9"/>
        <end position="31"/>
    </location>
</feature>
<evidence type="ECO:0000313" key="2">
    <source>
        <dbReference type="EMBL" id="JAW15489.1"/>
    </source>
</evidence>
<accession>A0A224Y4T3</accession>